<dbReference type="InterPro" id="IPR045853">
    <property type="entry name" value="Pep_chain_release_fac_I_sf"/>
</dbReference>
<dbReference type="SUPFAM" id="SSF75620">
    <property type="entry name" value="Release factor"/>
    <property type="match status" value="1"/>
</dbReference>
<reference evidence="2" key="1">
    <citation type="submission" date="2018-05" db="EMBL/GenBank/DDBJ databases">
        <authorList>
            <person name="Lanie J.A."/>
            <person name="Ng W.-L."/>
            <person name="Kazmierczak K.M."/>
            <person name="Andrzejewski T.M."/>
            <person name="Davidsen T.M."/>
            <person name="Wayne K.J."/>
            <person name="Tettelin H."/>
            <person name="Glass J.I."/>
            <person name="Rusch D."/>
            <person name="Podicherti R."/>
            <person name="Tsui H.-C.T."/>
            <person name="Winkler M.E."/>
        </authorList>
    </citation>
    <scope>NUCLEOTIDE SEQUENCE</scope>
</reference>
<dbReference type="AlphaFoldDB" id="A0A382UR06"/>
<dbReference type="SMART" id="SM00937">
    <property type="entry name" value="PCRF"/>
    <property type="match status" value="1"/>
</dbReference>
<name>A0A382UR06_9ZZZZ</name>
<dbReference type="EMBL" id="UINC01146135">
    <property type="protein sequence ID" value="SVD36689.1"/>
    <property type="molecule type" value="Genomic_DNA"/>
</dbReference>
<dbReference type="PANTHER" id="PTHR43116:SF3">
    <property type="entry name" value="CLASS I PEPTIDE CHAIN RELEASE FACTOR"/>
    <property type="match status" value="1"/>
</dbReference>
<dbReference type="Gene3D" id="1.20.58.410">
    <property type="entry name" value="Release factor"/>
    <property type="match status" value="1"/>
</dbReference>
<sequence>MLEANFWQDKNNAQKIVKEKKLQEDLINSYDYSVKQCKEIYDLYNLALEENNTPIISESLKDLEELRLNTKKNETKCFLSNESDSLDCYIEIHAGAGGTESQDWAEMLRRMYMKWSTSQHFKCQLINEHKGDEAGIKSSTIKVEGEYVFGWLKSESGIHRLVRISPFDSGARRHTSF</sequence>
<accession>A0A382UR06</accession>
<gene>
    <name evidence="2" type="ORF">METZ01_LOCUS389543</name>
</gene>
<proteinExistence type="predicted"/>
<evidence type="ECO:0000259" key="1">
    <source>
        <dbReference type="SMART" id="SM00937"/>
    </source>
</evidence>
<dbReference type="Pfam" id="PF03462">
    <property type="entry name" value="PCRF"/>
    <property type="match status" value="1"/>
</dbReference>
<feature type="domain" description="Peptide chain release factor" evidence="1">
    <location>
        <begin position="45"/>
        <end position="155"/>
    </location>
</feature>
<dbReference type="InterPro" id="IPR005139">
    <property type="entry name" value="PCRF"/>
</dbReference>
<dbReference type="PANTHER" id="PTHR43116">
    <property type="entry name" value="PEPTIDE CHAIN RELEASE FACTOR 2"/>
    <property type="match status" value="1"/>
</dbReference>
<evidence type="ECO:0000313" key="2">
    <source>
        <dbReference type="EMBL" id="SVD36689.1"/>
    </source>
</evidence>
<protein>
    <recommendedName>
        <fullName evidence="1">Peptide chain release factor domain-containing protein</fullName>
    </recommendedName>
</protein>
<organism evidence="2">
    <name type="scientific">marine metagenome</name>
    <dbReference type="NCBI Taxonomy" id="408172"/>
    <lineage>
        <taxon>unclassified sequences</taxon>
        <taxon>metagenomes</taxon>
        <taxon>ecological metagenomes</taxon>
    </lineage>
</organism>
<dbReference type="Gene3D" id="3.30.70.1660">
    <property type="match status" value="1"/>
</dbReference>
<feature type="non-terminal residue" evidence="2">
    <location>
        <position position="177"/>
    </location>
</feature>
<dbReference type="GO" id="GO:0006415">
    <property type="term" value="P:translational termination"/>
    <property type="evidence" value="ECO:0007669"/>
    <property type="project" value="InterPro"/>
</dbReference>